<dbReference type="PANTHER" id="PTHR43806:SF11">
    <property type="entry name" value="CEREVISIN-RELATED"/>
    <property type="match status" value="1"/>
</dbReference>
<protein>
    <submittedName>
        <fullName evidence="8">Subtilase family protein</fullName>
    </submittedName>
</protein>
<dbReference type="GO" id="GO:0004252">
    <property type="term" value="F:serine-type endopeptidase activity"/>
    <property type="evidence" value="ECO:0007669"/>
    <property type="project" value="UniProtKB-UniRule"/>
</dbReference>
<dbReference type="InterPro" id="IPR023827">
    <property type="entry name" value="Peptidase_S8_Asp-AS"/>
</dbReference>
<dbReference type="InterPro" id="IPR050131">
    <property type="entry name" value="Peptidase_S8_subtilisin-like"/>
</dbReference>
<evidence type="ECO:0000256" key="6">
    <source>
        <dbReference type="PROSITE-ProRule" id="PRU01240"/>
    </source>
</evidence>
<gene>
    <name evidence="8" type="ORF">SAMN02745196_01276</name>
</gene>
<dbReference type="AlphaFoldDB" id="A0A1M5VFZ4"/>
<dbReference type="Pfam" id="PF00082">
    <property type="entry name" value="Peptidase_S8"/>
    <property type="match status" value="2"/>
</dbReference>
<comment type="similarity">
    <text evidence="1 6">Belongs to the peptidase S8 family.</text>
</comment>
<dbReference type="InterPro" id="IPR036852">
    <property type="entry name" value="Peptidase_S8/S53_dom_sf"/>
</dbReference>
<sequence length="639" mass="70601">MKYLFTLKYINLLSNYSNTSYYINNINSLVIAVTNLKQCNFYNNPDYYEYLIEYRGNFLEEISKVSYACGDTITEKFAIISVEAGKLDQLLKDVPSIIFVNFRSMFVLEATSGEATSNIESIKNSPYLDLSGTGVLIGLVDTGIDYLNKEFTYEDGTTRIESIWDQTISNSTPDNNLFMGTTYSKEQINTALKAYASGKDPYEIVPSKDTIGHGTNLAGIVGARGFNKDIRGVAHDCNFVVVKLSESATYKRDLQLNGILDVPVYNTAEIVAGLEYLKKFAIASSKPMIILIGLGCSDYSHDGIGLLARYVNELASYRGLVVVTSTGNQGAADLHASGLASNVGDIRTSELRIERLMQNFSFKIWVRRPNKFALNVISPSGQSSKFITSKINQVEKIKFVYENTELNINFFVPDNNTGLQVIALSFTNITPGIWKFQLKAEYVTDGRFDMWLSPDITLPEGTRFLLPDPLSTLTVPAATKKIVSVGYYNSLNDTIVAQSGKGYPLSNFIKPDIVAPGVDILTTGLNNKLATITGSSVAAAIVAGACALLVEWGIIKGNDSTMYSPKVISYLITGATRKSTETYPNPSWGYGKLDLEGIFNTLAGTRSISTFYRGDTHTEYHFNKFFIRIPKEMEGNLYE</sequence>
<feature type="domain" description="Peptidase S8/S53" evidence="7">
    <location>
        <begin position="132"/>
        <end position="341"/>
    </location>
</feature>
<reference evidence="8 9" key="1">
    <citation type="submission" date="2016-11" db="EMBL/GenBank/DDBJ databases">
        <authorList>
            <person name="Jaros S."/>
            <person name="Januszkiewicz K."/>
            <person name="Wedrychowicz H."/>
        </authorList>
    </citation>
    <scope>NUCLEOTIDE SEQUENCE [LARGE SCALE GENOMIC DNA]</scope>
    <source>
        <strain evidence="8 9">DSM 3089</strain>
    </source>
</reference>
<dbReference type="CDD" id="cd07478">
    <property type="entry name" value="Peptidases_S8_CspA-like"/>
    <property type="match status" value="1"/>
</dbReference>
<keyword evidence="2 6" id="KW-0645">Protease</keyword>
<dbReference type="GO" id="GO:0006508">
    <property type="term" value="P:proteolysis"/>
    <property type="evidence" value="ECO:0007669"/>
    <property type="project" value="UniProtKB-KW"/>
</dbReference>
<evidence type="ECO:0000256" key="5">
    <source>
        <dbReference type="PIRSR" id="PIRSR615500-1"/>
    </source>
</evidence>
<evidence type="ECO:0000256" key="1">
    <source>
        <dbReference type="ARBA" id="ARBA00011073"/>
    </source>
</evidence>
<evidence type="ECO:0000256" key="2">
    <source>
        <dbReference type="ARBA" id="ARBA00022670"/>
    </source>
</evidence>
<dbReference type="InterPro" id="IPR015500">
    <property type="entry name" value="Peptidase_S8_subtilisin-rel"/>
</dbReference>
<evidence type="ECO:0000313" key="9">
    <source>
        <dbReference type="Proteomes" id="UP000184526"/>
    </source>
</evidence>
<proteinExistence type="inferred from homology"/>
<evidence type="ECO:0000256" key="4">
    <source>
        <dbReference type="ARBA" id="ARBA00022825"/>
    </source>
</evidence>
<dbReference type="Gene3D" id="2.60.120.1290">
    <property type="match status" value="1"/>
</dbReference>
<feature type="active site" description="Charge relay system" evidence="5 6">
    <location>
        <position position="213"/>
    </location>
</feature>
<evidence type="ECO:0000256" key="3">
    <source>
        <dbReference type="ARBA" id="ARBA00022801"/>
    </source>
</evidence>
<keyword evidence="4 6" id="KW-0720">Serine protease</keyword>
<organism evidence="8 9">
    <name type="scientific">Clostridium collagenovorans DSM 3089</name>
    <dbReference type="NCBI Taxonomy" id="1121306"/>
    <lineage>
        <taxon>Bacteria</taxon>
        <taxon>Bacillati</taxon>
        <taxon>Bacillota</taxon>
        <taxon>Clostridia</taxon>
        <taxon>Eubacteriales</taxon>
        <taxon>Clostridiaceae</taxon>
        <taxon>Clostridium</taxon>
    </lineage>
</organism>
<dbReference type="PRINTS" id="PR00723">
    <property type="entry name" value="SUBTILISIN"/>
</dbReference>
<feature type="domain" description="Peptidase S8/S53" evidence="7">
    <location>
        <begin position="471"/>
        <end position="591"/>
    </location>
</feature>
<dbReference type="SUPFAM" id="SSF52743">
    <property type="entry name" value="Subtilisin-like"/>
    <property type="match status" value="1"/>
</dbReference>
<dbReference type="PANTHER" id="PTHR43806">
    <property type="entry name" value="PEPTIDASE S8"/>
    <property type="match status" value="1"/>
</dbReference>
<evidence type="ECO:0000313" key="8">
    <source>
        <dbReference type="EMBL" id="SHH74078.1"/>
    </source>
</evidence>
<dbReference type="InterPro" id="IPR034045">
    <property type="entry name" value="Pep_S8_CspA-like"/>
</dbReference>
<dbReference type="InterPro" id="IPR000209">
    <property type="entry name" value="Peptidase_S8/S53_dom"/>
</dbReference>
<dbReference type="STRING" id="1121306.SAMN02745196_01276"/>
<feature type="active site" description="Charge relay system" evidence="5 6">
    <location>
        <position position="141"/>
    </location>
</feature>
<accession>A0A1M5VFZ4</accession>
<dbReference type="Gene3D" id="3.40.50.200">
    <property type="entry name" value="Peptidase S8/S53 domain"/>
    <property type="match status" value="1"/>
</dbReference>
<dbReference type="PROSITE" id="PS00136">
    <property type="entry name" value="SUBTILASE_ASP"/>
    <property type="match status" value="1"/>
</dbReference>
<feature type="active site" description="Charge relay system" evidence="5 6">
    <location>
        <position position="536"/>
    </location>
</feature>
<dbReference type="OrthoDB" id="2744137at2"/>
<keyword evidence="9" id="KW-1185">Reference proteome</keyword>
<evidence type="ECO:0000259" key="7">
    <source>
        <dbReference type="Pfam" id="PF00082"/>
    </source>
</evidence>
<dbReference type="PROSITE" id="PS51892">
    <property type="entry name" value="SUBTILASE"/>
    <property type="match status" value="1"/>
</dbReference>
<dbReference type="EMBL" id="FQXP01000004">
    <property type="protein sequence ID" value="SHH74078.1"/>
    <property type="molecule type" value="Genomic_DNA"/>
</dbReference>
<name>A0A1M5VFZ4_9CLOT</name>
<dbReference type="Proteomes" id="UP000184526">
    <property type="component" value="Unassembled WGS sequence"/>
</dbReference>
<keyword evidence="3 6" id="KW-0378">Hydrolase</keyword>